<dbReference type="Gene3D" id="6.10.250.3150">
    <property type="match status" value="1"/>
</dbReference>
<keyword evidence="10" id="KW-1185">Reference proteome</keyword>
<feature type="compositionally biased region" description="Basic and acidic residues" evidence="6">
    <location>
        <begin position="200"/>
        <end position="211"/>
    </location>
</feature>
<reference evidence="9 10" key="1">
    <citation type="submission" date="2019-07" db="EMBL/GenBank/DDBJ databases">
        <authorList>
            <person name="Zhou L.-Y."/>
        </authorList>
    </citation>
    <scope>NUCLEOTIDE SEQUENCE [LARGE SCALE GENOMIC DNA]</scope>
    <source>
        <strain evidence="9 10">YIM 101269</strain>
    </source>
</reference>
<evidence type="ECO:0000256" key="5">
    <source>
        <dbReference type="SAM" id="Coils"/>
    </source>
</evidence>
<comment type="caution">
    <text evidence="9">The sequence shown here is derived from an EMBL/GenBank/DDBJ whole genome shotgun (WGS) entry which is preliminary data.</text>
</comment>
<dbReference type="GO" id="GO:0008234">
    <property type="term" value="F:cysteine-type peptidase activity"/>
    <property type="evidence" value="ECO:0007669"/>
    <property type="project" value="UniProtKB-KW"/>
</dbReference>
<gene>
    <name evidence="9" type="ORF">FOJ82_07010</name>
</gene>
<feature type="region of interest" description="Disordered" evidence="6">
    <location>
        <begin position="200"/>
        <end position="232"/>
    </location>
</feature>
<keyword evidence="5" id="KW-0175">Coiled coil</keyword>
<dbReference type="PROSITE" id="PS51935">
    <property type="entry name" value="NLPC_P60"/>
    <property type="match status" value="1"/>
</dbReference>
<feature type="domain" description="NlpC/P60" evidence="8">
    <location>
        <begin position="247"/>
        <end position="362"/>
    </location>
</feature>
<evidence type="ECO:0000256" key="2">
    <source>
        <dbReference type="ARBA" id="ARBA00022670"/>
    </source>
</evidence>
<dbReference type="SUPFAM" id="SSF54001">
    <property type="entry name" value="Cysteine proteinases"/>
    <property type="match status" value="1"/>
</dbReference>
<evidence type="ECO:0000313" key="9">
    <source>
        <dbReference type="EMBL" id="TRY18852.1"/>
    </source>
</evidence>
<evidence type="ECO:0000256" key="7">
    <source>
        <dbReference type="SAM" id="SignalP"/>
    </source>
</evidence>
<evidence type="ECO:0000259" key="8">
    <source>
        <dbReference type="PROSITE" id="PS51935"/>
    </source>
</evidence>
<accession>A0A553K2B4</accession>
<dbReference type="Gene3D" id="3.90.1720.10">
    <property type="entry name" value="endopeptidase domain like (from Nostoc punctiforme)"/>
    <property type="match status" value="1"/>
</dbReference>
<keyword evidence="2" id="KW-0645">Protease</keyword>
<dbReference type="InterPro" id="IPR051202">
    <property type="entry name" value="Peptidase_C40"/>
</dbReference>
<evidence type="ECO:0000256" key="3">
    <source>
        <dbReference type="ARBA" id="ARBA00022801"/>
    </source>
</evidence>
<feature type="signal peptide" evidence="7">
    <location>
        <begin position="1"/>
        <end position="26"/>
    </location>
</feature>
<dbReference type="GO" id="GO:0006508">
    <property type="term" value="P:proteolysis"/>
    <property type="evidence" value="ECO:0007669"/>
    <property type="project" value="UniProtKB-KW"/>
</dbReference>
<name>A0A553K2B4_9ACTN</name>
<keyword evidence="7" id="KW-0732">Signal</keyword>
<dbReference type="EMBL" id="VKKG01000002">
    <property type="protein sequence ID" value="TRY18852.1"/>
    <property type="molecule type" value="Genomic_DNA"/>
</dbReference>
<evidence type="ECO:0000256" key="1">
    <source>
        <dbReference type="ARBA" id="ARBA00007074"/>
    </source>
</evidence>
<evidence type="ECO:0000256" key="4">
    <source>
        <dbReference type="ARBA" id="ARBA00022807"/>
    </source>
</evidence>
<keyword evidence="4" id="KW-0788">Thiol protease</keyword>
<sequence>MKKFRLALVGLLSAATVMGFVGQAAADPEAVAQAKADLDRIQQESSAIDQQIIEAIVRAEESEEKLARVKADLGAKEAQVDAMAADLGALAVIQFQSGGFDLTAQLLTSDSESSFLSSLATIQNETDRSNADLQALQVGQSEVEKLRSEAERTDAALRADLAAQQQLAAEYDQKEAEAEAVYKRLDAEEKERLRQLELERQRQQEEADRRAAAAAAQASRDRGTQAAAGGQQAPASAAAPVAAGNASSRALGAVAAAKAQVGKSYRWGTSGPNTFDCSGLTSYAYRQVGINLTRSSRGQAGLGTKVAKSDLQPGDLVFYYSPISHVGIYIGNGKIVDAANPRSGVRITSLNSMPYVTARRVA</sequence>
<dbReference type="InterPro" id="IPR038765">
    <property type="entry name" value="Papain-like_cys_pep_sf"/>
</dbReference>
<dbReference type="AlphaFoldDB" id="A0A553K2B4"/>
<organism evidence="9 10">
    <name type="scientific">Tessaracoccus rhinocerotis</name>
    <dbReference type="NCBI Taxonomy" id="1689449"/>
    <lineage>
        <taxon>Bacteria</taxon>
        <taxon>Bacillati</taxon>
        <taxon>Actinomycetota</taxon>
        <taxon>Actinomycetes</taxon>
        <taxon>Propionibacteriales</taxon>
        <taxon>Propionibacteriaceae</taxon>
        <taxon>Tessaracoccus</taxon>
    </lineage>
</organism>
<comment type="similarity">
    <text evidence="1">Belongs to the peptidase C40 family.</text>
</comment>
<keyword evidence="3" id="KW-0378">Hydrolase</keyword>
<proteinExistence type="inferred from homology"/>
<dbReference type="PANTHER" id="PTHR47053">
    <property type="entry name" value="MUREIN DD-ENDOPEPTIDASE MEPH-RELATED"/>
    <property type="match status" value="1"/>
</dbReference>
<protein>
    <recommendedName>
        <fullName evidence="8">NlpC/P60 domain-containing protein</fullName>
    </recommendedName>
</protein>
<dbReference type="PANTHER" id="PTHR47053:SF1">
    <property type="entry name" value="MUREIN DD-ENDOPEPTIDASE MEPH-RELATED"/>
    <property type="match status" value="1"/>
</dbReference>
<dbReference type="OrthoDB" id="5177647at2"/>
<dbReference type="Pfam" id="PF00877">
    <property type="entry name" value="NLPC_P60"/>
    <property type="match status" value="1"/>
</dbReference>
<evidence type="ECO:0000313" key="10">
    <source>
        <dbReference type="Proteomes" id="UP000317638"/>
    </source>
</evidence>
<evidence type="ECO:0000256" key="6">
    <source>
        <dbReference type="SAM" id="MobiDB-lite"/>
    </source>
</evidence>
<feature type="chain" id="PRO_5021834810" description="NlpC/P60 domain-containing protein" evidence="7">
    <location>
        <begin position="27"/>
        <end position="362"/>
    </location>
</feature>
<feature type="coiled-coil region" evidence="5">
    <location>
        <begin position="31"/>
        <end position="79"/>
    </location>
</feature>
<dbReference type="Proteomes" id="UP000317638">
    <property type="component" value="Unassembled WGS sequence"/>
</dbReference>
<dbReference type="InterPro" id="IPR000064">
    <property type="entry name" value="NLP_P60_dom"/>
</dbReference>
<dbReference type="RefSeq" id="WP_143937744.1">
    <property type="nucleotide sequence ID" value="NZ_VKKG01000002.1"/>
</dbReference>